<protein>
    <submittedName>
        <fullName evidence="1">Uncharacterized protein</fullName>
    </submittedName>
</protein>
<gene>
    <name evidence="1" type="ORF">E6O75_ATG07019</name>
</gene>
<evidence type="ECO:0000313" key="2">
    <source>
        <dbReference type="Proteomes" id="UP000298493"/>
    </source>
</evidence>
<organism evidence="1 2">
    <name type="scientific">Venturia nashicola</name>
    <dbReference type="NCBI Taxonomy" id="86259"/>
    <lineage>
        <taxon>Eukaryota</taxon>
        <taxon>Fungi</taxon>
        <taxon>Dikarya</taxon>
        <taxon>Ascomycota</taxon>
        <taxon>Pezizomycotina</taxon>
        <taxon>Dothideomycetes</taxon>
        <taxon>Pleosporomycetidae</taxon>
        <taxon>Venturiales</taxon>
        <taxon>Venturiaceae</taxon>
        <taxon>Venturia</taxon>
    </lineage>
</organism>
<reference evidence="1 2" key="1">
    <citation type="submission" date="2019-04" db="EMBL/GenBank/DDBJ databases">
        <title>High contiguity whole genome sequence and gene annotation resource for two Venturia nashicola isolates.</title>
        <authorList>
            <person name="Prokchorchik M."/>
            <person name="Won K."/>
            <person name="Lee Y."/>
            <person name="Choi E.D."/>
            <person name="Segonzac C."/>
            <person name="Sohn K.H."/>
        </authorList>
    </citation>
    <scope>NUCLEOTIDE SEQUENCE [LARGE SCALE GENOMIC DNA]</scope>
    <source>
        <strain evidence="1 2">PRI2</strain>
    </source>
</reference>
<dbReference type="EMBL" id="SNSC02000012">
    <property type="protein sequence ID" value="TID19681.1"/>
    <property type="molecule type" value="Genomic_DNA"/>
</dbReference>
<dbReference type="AlphaFoldDB" id="A0A4Z1PED7"/>
<sequence>MWSPSLPIFYESHYEVAHELQDSADEVPRNVPHGLSTPRNAVRLRIHWELWFAWQTGYLVHDRNLGH</sequence>
<name>A0A4Z1PED7_9PEZI</name>
<dbReference type="Proteomes" id="UP000298493">
    <property type="component" value="Unassembled WGS sequence"/>
</dbReference>
<proteinExistence type="predicted"/>
<comment type="caution">
    <text evidence="1">The sequence shown here is derived from an EMBL/GenBank/DDBJ whole genome shotgun (WGS) entry which is preliminary data.</text>
</comment>
<evidence type="ECO:0000313" key="1">
    <source>
        <dbReference type="EMBL" id="TID19681.1"/>
    </source>
</evidence>
<accession>A0A4Z1PED7</accession>
<keyword evidence="2" id="KW-1185">Reference proteome</keyword>